<dbReference type="RefSeq" id="WP_245958303.1">
    <property type="nucleotide sequence ID" value="NZ_QNRR01000020.1"/>
</dbReference>
<dbReference type="EMBL" id="QNRR01000020">
    <property type="protein sequence ID" value="RBP35679.1"/>
    <property type="molecule type" value="Genomic_DNA"/>
</dbReference>
<keyword evidence="2" id="KW-1133">Transmembrane helix</keyword>
<gene>
    <name evidence="3" type="ORF">DES53_12048</name>
</gene>
<feature type="compositionally biased region" description="Polar residues" evidence="1">
    <location>
        <begin position="30"/>
        <end position="42"/>
    </location>
</feature>
<protein>
    <recommendedName>
        <fullName evidence="5">PA14 domain-containing protein</fullName>
    </recommendedName>
</protein>
<dbReference type="AlphaFoldDB" id="A0A366H4A8"/>
<evidence type="ECO:0000256" key="1">
    <source>
        <dbReference type="SAM" id="MobiDB-lite"/>
    </source>
</evidence>
<feature type="region of interest" description="Disordered" evidence="1">
    <location>
        <begin position="1"/>
        <end position="52"/>
    </location>
</feature>
<proteinExistence type="predicted"/>
<evidence type="ECO:0008006" key="5">
    <source>
        <dbReference type="Google" id="ProtNLM"/>
    </source>
</evidence>
<dbReference type="Proteomes" id="UP000253426">
    <property type="component" value="Unassembled WGS sequence"/>
</dbReference>
<comment type="caution">
    <text evidence="3">The sequence shown here is derived from an EMBL/GenBank/DDBJ whole genome shotgun (WGS) entry which is preliminary data.</text>
</comment>
<feature type="transmembrane region" description="Helical" evidence="2">
    <location>
        <begin position="106"/>
        <end position="133"/>
    </location>
</feature>
<sequence length="515" mass="55285">MSPSDSSQVPHPNHEPATSSGPVQKPKSVVIQSLSPTSSVPESQDYVLPPSSSAPVAPVVTQAIPLPAAIASQGHGHAHAHAAPMQFQPELAPAPPETFGHKARRYWYAVGGGSLLLSLTIHALLLVGAYFLITTIANPEKPVDFLPGGGNKAGDTASHELHKMLKEKKRRPMQQAIPRQKIVSQTGLAAIQLPDIPMESIDLPETSSIMGGASGSLGFGGGGAGGGGGGGQGIGMSKGFAPMTFFGRVGGEGLPGAFYDMKQDRERKALPYSGTFPDYIAVINHAASRRFSPSALKDYYKAKQEVSFTYLLVPNMAAQEGPKCFNVEKEVEPRGWFVHYSGMVTPPKAGTYRFVGFFDDLLIVYINNRPVLDGSWVPMAGVGEGKYDDEIRQEFKGPPVAGNRTAYFGKWVKMKEPFKLDIVVGETPGGRVGGLLMVQDKDGKYEERADGTPILPVFATTRLEMDDMKRLEEDPYAKAVQVAKDTPVFAGKKAIFDDREEGGSRRGIGLLPPRQ</sequence>
<name>A0A366H4A8_9BACT</name>
<organism evidence="3 4">
    <name type="scientific">Roseimicrobium gellanilyticum</name>
    <dbReference type="NCBI Taxonomy" id="748857"/>
    <lineage>
        <taxon>Bacteria</taxon>
        <taxon>Pseudomonadati</taxon>
        <taxon>Verrucomicrobiota</taxon>
        <taxon>Verrucomicrobiia</taxon>
        <taxon>Verrucomicrobiales</taxon>
        <taxon>Verrucomicrobiaceae</taxon>
        <taxon>Roseimicrobium</taxon>
    </lineage>
</organism>
<keyword evidence="2" id="KW-0812">Transmembrane</keyword>
<reference evidence="3 4" key="1">
    <citation type="submission" date="2018-06" db="EMBL/GenBank/DDBJ databases">
        <title>Genomic Encyclopedia of Type Strains, Phase IV (KMG-IV): sequencing the most valuable type-strain genomes for metagenomic binning, comparative biology and taxonomic classification.</title>
        <authorList>
            <person name="Goeker M."/>
        </authorList>
    </citation>
    <scope>NUCLEOTIDE SEQUENCE [LARGE SCALE GENOMIC DNA]</scope>
    <source>
        <strain evidence="3 4">DSM 25532</strain>
    </source>
</reference>
<accession>A0A366H4A8</accession>
<evidence type="ECO:0000313" key="3">
    <source>
        <dbReference type="EMBL" id="RBP35679.1"/>
    </source>
</evidence>
<evidence type="ECO:0000313" key="4">
    <source>
        <dbReference type="Proteomes" id="UP000253426"/>
    </source>
</evidence>
<feature type="compositionally biased region" description="Polar residues" evidence="1">
    <location>
        <begin position="1"/>
        <end position="22"/>
    </location>
</feature>
<keyword evidence="4" id="KW-1185">Reference proteome</keyword>
<evidence type="ECO:0000256" key="2">
    <source>
        <dbReference type="SAM" id="Phobius"/>
    </source>
</evidence>
<keyword evidence="2" id="KW-0472">Membrane</keyword>